<dbReference type="RefSeq" id="WP_133399277.1">
    <property type="nucleotide sequence ID" value="NZ_SMZX01000001.1"/>
</dbReference>
<dbReference type="Pfam" id="PF04230">
    <property type="entry name" value="PS_pyruv_trans"/>
    <property type="match status" value="1"/>
</dbReference>
<dbReference type="GO" id="GO:0016740">
    <property type="term" value="F:transferase activity"/>
    <property type="evidence" value="ECO:0007669"/>
    <property type="project" value="UniProtKB-KW"/>
</dbReference>
<keyword evidence="2" id="KW-0808">Transferase</keyword>
<feature type="domain" description="Polysaccharide pyruvyl transferase" evidence="1">
    <location>
        <begin position="14"/>
        <end position="277"/>
    </location>
</feature>
<accession>A0A4R5YNK9</accession>
<protein>
    <submittedName>
        <fullName evidence="2">Polysaccharide pyruvyl transferase family protein</fullName>
    </submittedName>
</protein>
<name>A0A4R5YNK9_9MICO</name>
<dbReference type="InterPro" id="IPR007345">
    <property type="entry name" value="Polysacch_pyruvyl_Trfase"/>
</dbReference>
<organism evidence="2 3">
    <name type="scientific">Microbacterium oleivorans</name>
    <dbReference type="NCBI Taxonomy" id="273677"/>
    <lineage>
        <taxon>Bacteria</taxon>
        <taxon>Bacillati</taxon>
        <taxon>Actinomycetota</taxon>
        <taxon>Actinomycetes</taxon>
        <taxon>Micrococcales</taxon>
        <taxon>Microbacteriaceae</taxon>
        <taxon>Microbacterium</taxon>
    </lineage>
</organism>
<reference evidence="2 3" key="1">
    <citation type="submission" date="2019-03" db="EMBL/GenBank/DDBJ databases">
        <title>Genome Sequencing and Assembly of Various Microbes Isolated from Partially Reclaimed Soil and Acid Mine Drainage (AMD) Site.</title>
        <authorList>
            <person name="Steinbock B."/>
            <person name="Bechtold R."/>
            <person name="Sevigny J.L."/>
            <person name="Thomas D."/>
            <person name="Cuthill L.R."/>
            <person name="Aveiro Johannsen E.J."/>
            <person name="Thomas K."/>
            <person name="Ghosh A."/>
        </authorList>
    </citation>
    <scope>NUCLEOTIDE SEQUENCE [LARGE SCALE GENOMIC DNA]</scope>
    <source>
        <strain evidence="2 3">F-B2</strain>
    </source>
</reference>
<sequence length="351" mass="39647">MQEIFVILTGVSGNLGDAVIRRRVLEWSRGIDGRIHAYVGRTTPGWIEQLGFRDDEITYRAHERRLWLRKLIFGRGKRLLMFDPGEVPLGREHLKSEILFFLIVLATRLRGGTVIRPPRAVGDYSRESAFFYRMGARLSQVVLWRDAPSLDRMRVGELSPDTAFAEPATAGIPHDERRTLLVTMRGKRALPSADWFEAIAEFARLRGLHIMAMAQVDEDEVRCSELAEGFRDVAVEYRAWGARSDLEQERAIRSLYEECAFVISDRLHVLILAAKAGAIPIEIAPNPAAKIRTHFETIGYLGLSLDTADASSEEISSFLDKQVAREDELENRLHLAQVTLGKRVREALALA</sequence>
<evidence type="ECO:0000313" key="2">
    <source>
        <dbReference type="EMBL" id="TDL46291.1"/>
    </source>
</evidence>
<evidence type="ECO:0000313" key="3">
    <source>
        <dbReference type="Proteomes" id="UP000295633"/>
    </source>
</evidence>
<proteinExistence type="predicted"/>
<dbReference type="AlphaFoldDB" id="A0A4R5YNK9"/>
<dbReference type="EMBL" id="SMZX01000001">
    <property type="protein sequence ID" value="TDL46291.1"/>
    <property type="molecule type" value="Genomic_DNA"/>
</dbReference>
<dbReference type="Proteomes" id="UP000295633">
    <property type="component" value="Unassembled WGS sequence"/>
</dbReference>
<comment type="caution">
    <text evidence="2">The sequence shown here is derived from an EMBL/GenBank/DDBJ whole genome shotgun (WGS) entry which is preliminary data.</text>
</comment>
<gene>
    <name evidence="2" type="ORF">E2R54_07680</name>
</gene>
<evidence type="ECO:0000259" key="1">
    <source>
        <dbReference type="Pfam" id="PF04230"/>
    </source>
</evidence>